<dbReference type="SUPFAM" id="SSF52058">
    <property type="entry name" value="L domain-like"/>
    <property type="match status" value="1"/>
</dbReference>
<dbReference type="EMBL" id="LHPF02000010">
    <property type="protein sequence ID" value="PSC72367.1"/>
    <property type="molecule type" value="Genomic_DNA"/>
</dbReference>
<dbReference type="PANTHER" id="PTHR45752:SF187">
    <property type="entry name" value="LEUCINE-RICH REPEAT AND IQ DOMAIN-CONTAINING PROTEIN 4"/>
    <property type="match status" value="1"/>
</dbReference>
<sequence>MVCRRWRQAADGGAEVWGAAALRRPRGGTAAPAQPRIPLDGAFGVLRRQRAHLRRLHLDEGALQGGGTDAGMLAAALQAACGPGSGLTDLTIQGDPHPAVTQALPGGAAQLTALTLRALPGRGTAALGWDQLAHLTHLSSLAILSVKRLDASPKALGRLTALTRLRLSSKRHSQAEVAPLLLACSPTLQRLELVCGTIDKAPLEGSPAVVPTAEAQQQPAHLHLAEPPAASYGGSLQGPSLAAALAERWGRLEAMRLQEVHVAHAAVLQVLPTLRCLTSLHLAPLGCDAACVEVAQRCTGLQELVLGRYSEARLPELPTGALGHLTRLRVSGTAALVALPDSWCALPNLQSFEVESCERLRRLPAALAGITQLERLLFSHQRMERLPSQLTGLSQLTRLAVAACSLHHLPPGPYLHNLRELVLFANSLSCVPPALGDAALGAACLTRLDLSSNYSHHLSAADIEVLRHLSLVETLDLRRQEYGPEDRHPPELLAQLRAVLPRCDVLA</sequence>
<protein>
    <submittedName>
        <fullName evidence="2">Leucine rich repeat</fullName>
    </submittedName>
</protein>
<comment type="subcellular location">
    <subcellularLocation>
        <location evidence="1">Cytoplasm</location>
        <location evidence="1">Cytoskeleton</location>
        <location evidence="1">Cilium axoneme</location>
    </subcellularLocation>
</comment>
<dbReference type="Proteomes" id="UP000239649">
    <property type="component" value="Unassembled WGS sequence"/>
</dbReference>
<evidence type="ECO:0000313" key="2">
    <source>
        <dbReference type="EMBL" id="PSC72367.1"/>
    </source>
</evidence>
<evidence type="ECO:0000313" key="3">
    <source>
        <dbReference type="Proteomes" id="UP000239649"/>
    </source>
</evidence>
<dbReference type="GO" id="GO:0005930">
    <property type="term" value="C:axoneme"/>
    <property type="evidence" value="ECO:0007669"/>
    <property type="project" value="UniProtKB-SubCell"/>
</dbReference>
<dbReference type="Gene3D" id="3.80.10.10">
    <property type="entry name" value="Ribonuclease Inhibitor"/>
    <property type="match status" value="2"/>
</dbReference>
<dbReference type="STRING" id="554055.A0A2P6VE72"/>
<comment type="caution">
    <text evidence="2">The sequence shown here is derived from an EMBL/GenBank/DDBJ whole genome shotgun (WGS) entry which is preliminary data.</text>
</comment>
<dbReference type="OrthoDB" id="25838at2759"/>
<organism evidence="2 3">
    <name type="scientific">Micractinium conductrix</name>
    <dbReference type="NCBI Taxonomy" id="554055"/>
    <lineage>
        <taxon>Eukaryota</taxon>
        <taxon>Viridiplantae</taxon>
        <taxon>Chlorophyta</taxon>
        <taxon>core chlorophytes</taxon>
        <taxon>Trebouxiophyceae</taxon>
        <taxon>Chlorellales</taxon>
        <taxon>Chlorellaceae</taxon>
        <taxon>Chlorella clade</taxon>
        <taxon>Micractinium</taxon>
    </lineage>
</organism>
<dbReference type="InterPro" id="IPR050715">
    <property type="entry name" value="LRR-SigEffector_domain"/>
</dbReference>
<proteinExistence type="predicted"/>
<accession>A0A2P6VE72</accession>
<name>A0A2P6VE72_9CHLO</name>
<dbReference type="PANTHER" id="PTHR45752">
    <property type="entry name" value="LEUCINE-RICH REPEAT-CONTAINING"/>
    <property type="match status" value="1"/>
</dbReference>
<dbReference type="InterPro" id="IPR032675">
    <property type="entry name" value="LRR_dom_sf"/>
</dbReference>
<reference evidence="2 3" key="1">
    <citation type="journal article" date="2018" name="Plant J.">
        <title>Genome sequences of Chlorella sorokiniana UTEX 1602 and Micractinium conductrix SAG 241.80: implications to maltose excretion by a green alga.</title>
        <authorList>
            <person name="Arriola M.B."/>
            <person name="Velmurugan N."/>
            <person name="Zhang Y."/>
            <person name="Plunkett M.H."/>
            <person name="Hondzo H."/>
            <person name="Barney B.M."/>
        </authorList>
    </citation>
    <scope>NUCLEOTIDE SEQUENCE [LARGE SCALE GENOMIC DNA]</scope>
    <source>
        <strain evidence="2 3">SAG 241.80</strain>
    </source>
</reference>
<keyword evidence="3" id="KW-1185">Reference proteome</keyword>
<gene>
    <name evidence="2" type="ORF">C2E20_4159</name>
</gene>
<dbReference type="AlphaFoldDB" id="A0A2P6VE72"/>
<evidence type="ECO:0000256" key="1">
    <source>
        <dbReference type="ARBA" id="ARBA00004430"/>
    </source>
</evidence>